<dbReference type="SUPFAM" id="SSF53448">
    <property type="entry name" value="Nucleotide-diphospho-sugar transferases"/>
    <property type="match status" value="1"/>
</dbReference>
<dbReference type="InterPro" id="IPR056729">
    <property type="entry name" value="GMPPB_C"/>
</dbReference>
<organism evidence="4 5">
    <name type="scientific">Trapa incisa</name>
    <dbReference type="NCBI Taxonomy" id="236973"/>
    <lineage>
        <taxon>Eukaryota</taxon>
        <taxon>Viridiplantae</taxon>
        <taxon>Streptophyta</taxon>
        <taxon>Embryophyta</taxon>
        <taxon>Tracheophyta</taxon>
        <taxon>Spermatophyta</taxon>
        <taxon>Magnoliopsida</taxon>
        <taxon>eudicotyledons</taxon>
        <taxon>Gunneridae</taxon>
        <taxon>Pentapetalae</taxon>
        <taxon>rosids</taxon>
        <taxon>malvids</taxon>
        <taxon>Myrtales</taxon>
        <taxon>Lythraceae</taxon>
        <taxon>Trapa</taxon>
    </lineage>
</organism>
<protein>
    <submittedName>
        <fullName evidence="4">Uncharacterized protein</fullName>
    </submittedName>
</protein>
<dbReference type="FunFam" id="2.160.10.10:FF:000030">
    <property type="entry name" value="Putative GDP-mannose pyrophosphorylase"/>
    <property type="match status" value="1"/>
</dbReference>
<dbReference type="Gene3D" id="2.160.10.10">
    <property type="entry name" value="Hexapeptide repeat proteins"/>
    <property type="match status" value="1"/>
</dbReference>
<accession>A0AAN7JHR8</accession>
<reference evidence="4 5" key="1">
    <citation type="journal article" date="2023" name="Hortic Res">
        <title>Pangenome of water caltrop reveals structural variations and asymmetric subgenome divergence after allopolyploidization.</title>
        <authorList>
            <person name="Zhang X."/>
            <person name="Chen Y."/>
            <person name="Wang L."/>
            <person name="Yuan Y."/>
            <person name="Fang M."/>
            <person name="Shi L."/>
            <person name="Lu R."/>
            <person name="Comes H.P."/>
            <person name="Ma Y."/>
            <person name="Chen Y."/>
            <person name="Huang G."/>
            <person name="Zhou Y."/>
            <person name="Zheng Z."/>
            <person name="Qiu Y."/>
        </authorList>
    </citation>
    <scope>NUCLEOTIDE SEQUENCE [LARGE SCALE GENOMIC DNA]</scope>
    <source>
        <tissue evidence="4">Roots</tissue>
    </source>
</reference>
<feature type="domain" description="Mannose-1-phosphate guanyltransferase C-terminal" evidence="3">
    <location>
        <begin position="298"/>
        <end position="409"/>
    </location>
</feature>
<dbReference type="Proteomes" id="UP001345219">
    <property type="component" value="Chromosome 9"/>
</dbReference>
<comment type="similarity">
    <text evidence="1">Belongs to the transferase hexapeptide repeat family.</text>
</comment>
<dbReference type="Gene3D" id="3.90.550.10">
    <property type="entry name" value="Spore Coat Polysaccharide Biosynthesis Protein SpsA, Chain A"/>
    <property type="match status" value="1"/>
</dbReference>
<keyword evidence="5" id="KW-1185">Reference proteome</keyword>
<evidence type="ECO:0000313" key="5">
    <source>
        <dbReference type="Proteomes" id="UP001345219"/>
    </source>
</evidence>
<comment type="caution">
    <text evidence="4">The sequence shown here is derived from an EMBL/GenBank/DDBJ whole genome shotgun (WGS) entry which is preliminary data.</text>
</comment>
<evidence type="ECO:0000256" key="1">
    <source>
        <dbReference type="ARBA" id="ARBA00007274"/>
    </source>
</evidence>
<dbReference type="GO" id="GO:0016779">
    <property type="term" value="F:nucleotidyltransferase activity"/>
    <property type="evidence" value="ECO:0007669"/>
    <property type="project" value="UniProtKB-KW"/>
</dbReference>
<dbReference type="InterPro" id="IPR029044">
    <property type="entry name" value="Nucleotide-diphossugar_trans"/>
</dbReference>
<dbReference type="InterPro" id="IPR050486">
    <property type="entry name" value="Mannose-1P_guanyltransferase"/>
</dbReference>
<evidence type="ECO:0000259" key="3">
    <source>
        <dbReference type="Pfam" id="PF25087"/>
    </source>
</evidence>
<dbReference type="InterPro" id="IPR005835">
    <property type="entry name" value="NTP_transferase_dom"/>
</dbReference>
<evidence type="ECO:0000259" key="2">
    <source>
        <dbReference type="Pfam" id="PF00483"/>
    </source>
</evidence>
<dbReference type="Pfam" id="PF00483">
    <property type="entry name" value="NTP_transferase"/>
    <property type="match status" value="1"/>
</dbReference>
<gene>
    <name evidence="4" type="ORF">SAY87_010636</name>
</gene>
<sequence length="440" mass="48093">MGSSEEKVVAVIMVGGPTKGTRFRPLSLNIPKPLFPLAGQPMVHHPIAACKSIPNLAQIFLIGFYEEREFALYVSAISNELKVPVRYLKEDKPHGSAGGLYSFRDQIMEDGPSLIFLLNCDVCCSFPLPEMLEAHRRYGGIGTLLVIKVSAESASQFGELVADPVTKELLHYTEKPETFVSDLINCGVYVFTPDIFTAIQNVSTQRKDRANLRRLSSFESLQPATKSLPVDFVRLDQDILSPLAGKRQFYTYETMDFWEQIKTPGMSLKCSGLYLSQFRITSPNVLARGDGMKSPFVAGDVYIHPSAKIHPTAKIGPNVSISANARIGAGARLISCIILDGVEIKENAVVIHSIVGWKSSIGTWSRVQGEGDYNAKLGITILGEAVTVEDEVIVINSIVLPNKTLNSVIRVSADHVVLSKYICLAKSAKGSAAHERHCAT</sequence>
<dbReference type="Pfam" id="PF25087">
    <property type="entry name" value="GMPPB_C"/>
    <property type="match status" value="1"/>
</dbReference>
<name>A0AAN7JHR8_9MYRT</name>
<dbReference type="FunFam" id="3.90.550.10:FF:000071">
    <property type="entry name" value="Mannose-1-phosphate guanyltransferase alpha"/>
    <property type="match status" value="1"/>
</dbReference>
<dbReference type="CDD" id="cd06428">
    <property type="entry name" value="M1P_guanylylT_A_like_N"/>
    <property type="match status" value="1"/>
</dbReference>
<feature type="domain" description="Nucleotidyl transferase" evidence="2">
    <location>
        <begin position="10"/>
        <end position="209"/>
    </location>
</feature>
<evidence type="ECO:0000313" key="4">
    <source>
        <dbReference type="EMBL" id="KAK4744324.1"/>
    </source>
</evidence>
<proteinExistence type="inferred from homology"/>
<dbReference type="EMBL" id="JAXIOK010000022">
    <property type="protein sequence ID" value="KAK4744324.1"/>
    <property type="molecule type" value="Genomic_DNA"/>
</dbReference>
<dbReference type="AlphaFoldDB" id="A0AAN7JHR8"/>
<dbReference type="PANTHER" id="PTHR22572">
    <property type="entry name" value="SUGAR-1-PHOSPHATE GUANYL TRANSFERASE"/>
    <property type="match status" value="1"/>
</dbReference>